<comment type="caution">
    <text evidence="1">The sequence shown here is derived from an EMBL/GenBank/DDBJ whole genome shotgun (WGS) entry which is preliminary data.</text>
</comment>
<accession>A0AAW5KCF2</accession>
<protein>
    <submittedName>
        <fullName evidence="1">Uncharacterized protein</fullName>
    </submittedName>
</protein>
<sequence length="132" mass="14830">MDNEQLLQQIGGMFGQVNQQMGELAGQMGQLSRRMDAMETRLNQRMNTLESQLTERMDGIDERLGRVEETLTRVAVTQENVVLPALKQLAEGHEELTRQIGVVSTQVERNTETIELHTVQIAGLQEKVKALA</sequence>
<evidence type="ECO:0000313" key="1">
    <source>
        <dbReference type="EMBL" id="MCQ4949692.1"/>
    </source>
</evidence>
<dbReference type="Gene3D" id="1.20.5.300">
    <property type="match status" value="1"/>
</dbReference>
<dbReference type="EMBL" id="JANGAB010000004">
    <property type="protein sequence ID" value="MCQ4949692.1"/>
    <property type="molecule type" value="Genomic_DNA"/>
</dbReference>
<evidence type="ECO:0000313" key="2">
    <source>
        <dbReference type="Proteomes" id="UP001205063"/>
    </source>
</evidence>
<dbReference type="SUPFAM" id="SSF57997">
    <property type="entry name" value="Tropomyosin"/>
    <property type="match status" value="1"/>
</dbReference>
<organism evidence="1 2">
    <name type="scientific">Bittarella massiliensis</name>
    <name type="common">ex Durand et al. 2017</name>
    <dbReference type="NCBI Taxonomy" id="1720313"/>
    <lineage>
        <taxon>Bacteria</taxon>
        <taxon>Bacillati</taxon>
        <taxon>Bacillota</taxon>
        <taxon>Clostridia</taxon>
        <taxon>Eubacteriales</taxon>
        <taxon>Oscillospiraceae</taxon>
        <taxon>Bittarella (ex Durand et al. 2017)</taxon>
    </lineage>
</organism>
<name>A0AAW5KCF2_9FIRM</name>
<dbReference type="Proteomes" id="UP001205063">
    <property type="component" value="Unassembled WGS sequence"/>
</dbReference>
<dbReference type="AlphaFoldDB" id="A0AAW5KCF2"/>
<proteinExistence type="predicted"/>
<dbReference type="RefSeq" id="WP_256136197.1">
    <property type="nucleotide sequence ID" value="NZ_JANGAB010000004.1"/>
</dbReference>
<reference evidence="1" key="1">
    <citation type="submission" date="2022-06" db="EMBL/GenBank/DDBJ databases">
        <title>Isolation of gut microbiota from human fecal samples.</title>
        <authorList>
            <person name="Pamer E.G."/>
            <person name="Barat B."/>
            <person name="Waligurski E."/>
            <person name="Medina S."/>
            <person name="Paddock L."/>
            <person name="Mostad J."/>
        </authorList>
    </citation>
    <scope>NUCLEOTIDE SEQUENCE</scope>
    <source>
        <strain evidence="1">DFI.7.96</strain>
    </source>
</reference>
<gene>
    <name evidence="1" type="ORF">NE646_08435</name>
</gene>